<gene>
    <name evidence="2" type="ORF">MNBD_BACTEROID03-1678</name>
</gene>
<feature type="domain" description="Fido" evidence="1">
    <location>
        <begin position="7"/>
        <end position="163"/>
    </location>
</feature>
<dbReference type="SUPFAM" id="SSF140931">
    <property type="entry name" value="Fic-like"/>
    <property type="match status" value="1"/>
</dbReference>
<dbReference type="Pfam" id="PF02661">
    <property type="entry name" value="Fic"/>
    <property type="match status" value="1"/>
</dbReference>
<dbReference type="InterPro" id="IPR036597">
    <property type="entry name" value="Fido-like_dom_sf"/>
</dbReference>
<dbReference type="SUPFAM" id="SSF46785">
    <property type="entry name" value="Winged helix' DNA-binding domain"/>
    <property type="match status" value="1"/>
</dbReference>
<proteinExistence type="predicted"/>
<name>A0A3B0T9C0_9ZZZZ</name>
<evidence type="ECO:0000259" key="1">
    <source>
        <dbReference type="PROSITE" id="PS51459"/>
    </source>
</evidence>
<dbReference type="InterPro" id="IPR003812">
    <property type="entry name" value="Fido"/>
</dbReference>
<sequence length="272" mass="31566">MKLDVEISKKLIQSIHGLVWKGFKKGTPYRDGQNVIRDGATGNIVYMPPEAKDVSILMNNLIDWTQKMMLENEIPTPIVAALFHYQFATIHPFYDGNGRTARLLTTFILRKMGYGMKGMYSLEEYYAKNLQGYYKALTIGASHNYYGGRAEADVTPFLDYFLEGMAISFRSVRQKTQLLKALNQDRTIHFQKKKLRELRPHQKQTLSLFIKNKEVSIQEIAAHLGLKSRSTYTLVKKWIDDGFIQIENKSRKSRTYVLTKQWELLIAQELER</sequence>
<dbReference type="PROSITE" id="PS51459">
    <property type="entry name" value="FIDO"/>
    <property type="match status" value="1"/>
</dbReference>
<protein>
    <submittedName>
        <fullName evidence="2">Fic family protein</fullName>
    </submittedName>
</protein>
<dbReference type="Gene3D" id="1.10.3290.10">
    <property type="entry name" value="Fido-like domain"/>
    <property type="match status" value="1"/>
</dbReference>
<dbReference type="InterPro" id="IPR040198">
    <property type="entry name" value="Fido_containing"/>
</dbReference>
<dbReference type="EMBL" id="UOEL01000103">
    <property type="protein sequence ID" value="VAW13470.1"/>
    <property type="molecule type" value="Genomic_DNA"/>
</dbReference>
<dbReference type="AlphaFoldDB" id="A0A3B0T9C0"/>
<evidence type="ECO:0000313" key="2">
    <source>
        <dbReference type="EMBL" id="VAW13470.1"/>
    </source>
</evidence>
<dbReference type="InterPro" id="IPR036390">
    <property type="entry name" value="WH_DNA-bd_sf"/>
</dbReference>
<accession>A0A3B0T9C0</accession>
<dbReference type="PANTHER" id="PTHR13504:SF38">
    <property type="entry name" value="FIDO DOMAIN-CONTAINING PROTEIN"/>
    <property type="match status" value="1"/>
</dbReference>
<organism evidence="2">
    <name type="scientific">hydrothermal vent metagenome</name>
    <dbReference type="NCBI Taxonomy" id="652676"/>
    <lineage>
        <taxon>unclassified sequences</taxon>
        <taxon>metagenomes</taxon>
        <taxon>ecological metagenomes</taxon>
    </lineage>
</organism>
<dbReference type="Gene3D" id="1.10.10.10">
    <property type="entry name" value="Winged helix-like DNA-binding domain superfamily/Winged helix DNA-binding domain"/>
    <property type="match status" value="1"/>
</dbReference>
<dbReference type="PANTHER" id="PTHR13504">
    <property type="entry name" value="FIDO DOMAIN-CONTAINING PROTEIN DDB_G0283145"/>
    <property type="match status" value="1"/>
</dbReference>
<reference evidence="2" key="1">
    <citation type="submission" date="2018-06" db="EMBL/GenBank/DDBJ databases">
        <authorList>
            <person name="Zhirakovskaya E."/>
        </authorList>
    </citation>
    <scope>NUCLEOTIDE SEQUENCE</scope>
</reference>
<dbReference type="InterPro" id="IPR036388">
    <property type="entry name" value="WH-like_DNA-bd_sf"/>
</dbReference>